<reference evidence="2 3" key="1">
    <citation type="journal article" date="2008" name="Science">
        <title>The Physcomitrella genome reveals evolutionary insights into the conquest of land by plants.</title>
        <authorList>
            <person name="Rensing S."/>
            <person name="Lang D."/>
            <person name="Zimmer A."/>
            <person name="Terry A."/>
            <person name="Salamov A."/>
            <person name="Shapiro H."/>
            <person name="Nishiyama T."/>
            <person name="Perroud P.-F."/>
            <person name="Lindquist E."/>
            <person name="Kamisugi Y."/>
            <person name="Tanahashi T."/>
            <person name="Sakakibara K."/>
            <person name="Fujita T."/>
            <person name="Oishi K."/>
            <person name="Shin-I T."/>
            <person name="Kuroki Y."/>
            <person name="Toyoda A."/>
            <person name="Suzuki Y."/>
            <person name="Hashimoto A."/>
            <person name="Yamaguchi K."/>
            <person name="Sugano A."/>
            <person name="Kohara Y."/>
            <person name="Fujiyama A."/>
            <person name="Anterola A."/>
            <person name="Aoki S."/>
            <person name="Ashton N."/>
            <person name="Barbazuk W.B."/>
            <person name="Barker E."/>
            <person name="Bennetzen J."/>
            <person name="Bezanilla M."/>
            <person name="Blankenship R."/>
            <person name="Cho S.H."/>
            <person name="Dutcher S."/>
            <person name="Estelle M."/>
            <person name="Fawcett J.A."/>
            <person name="Gundlach H."/>
            <person name="Hanada K."/>
            <person name="Heyl A."/>
            <person name="Hicks K.A."/>
            <person name="Hugh J."/>
            <person name="Lohr M."/>
            <person name="Mayer K."/>
            <person name="Melkozernov A."/>
            <person name="Murata T."/>
            <person name="Nelson D."/>
            <person name="Pils B."/>
            <person name="Prigge M."/>
            <person name="Reiss B."/>
            <person name="Renner T."/>
            <person name="Rombauts S."/>
            <person name="Rushton P."/>
            <person name="Sanderfoot A."/>
            <person name="Schween G."/>
            <person name="Shiu S.-H."/>
            <person name="Stueber K."/>
            <person name="Theodoulou F.L."/>
            <person name="Tu H."/>
            <person name="Van de Peer Y."/>
            <person name="Verrier P.J."/>
            <person name="Waters E."/>
            <person name="Wood A."/>
            <person name="Yang L."/>
            <person name="Cove D."/>
            <person name="Cuming A."/>
            <person name="Hasebe M."/>
            <person name="Lucas S."/>
            <person name="Mishler D.B."/>
            <person name="Reski R."/>
            <person name="Grigoriev I."/>
            <person name="Quatrano R.S."/>
            <person name="Boore J.L."/>
        </authorList>
    </citation>
    <scope>NUCLEOTIDE SEQUENCE [LARGE SCALE GENOMIC DNA]</scope>
    <source>
        <strain evidence="2 3">cv. Gransden 2004</strain>
    </source>
</reference>
<keyword evidence="3" id="KW-1185">Reference proteome</keyword>
<dbReference type="EMBL" id="ABEU02000013">
    <property type="status" value="NOT_ANNOTATED_CDS"/>
    <property type="molecule type" value="Genomic_DNA"/>
</dbReference>
<feature type="domain" description="Macro" evidence="1">
    <location>
        <begin position="62"/>
        <end position="246"/>
    </location>
</feature>
<dbReference type="InterPro" id="IPR002589">
    <property type="entry name" value="Macro_dom"/>
</dbReference>
<name>A0A7I4AMG2_PHYPA</name>
<accession>A0A7I4AMG2</accession>
<evidence type="ECO:0000259" key="1">
    <source>
        <dbReference type="PROSITE" id="PS51154"/>
    </source>
</evidence>
<protein>
    <recommendedName>
        <fullName evidence="1">Macro domain-containing protein</fullName>
    </recommendedName>
</protein>
<dbReference type="EnsemblPlants" id="Pp3c13_3890V3.2">
    <property type="protein sequence ID" value="Pp3c13_3890V3.2"/>
    <property type="gene ID" value="Pp3c13_3890"/>
</dbReference>
<organism evidence="2 3">
    <name type="scientific">Physcomitrium patens</name>
    <name type="common">Spreading-leaved earth moss</name>
    <name type="synonym">Physcomitrella patens</name>
    <dbReference type="NCBI Taxonomy" id="3218"/>
    <lineage>
        <taxon>Eukaryota</taxon>
        <taxon>Viridiplantae</taxon>
        <taxon>Streptophyta</taxon>
        <taxon>Embryophyta</taxon>
        <taxon>Bryophyta</taxon>
        <taxon>Bryophytina</taxon>
        <taxon>Bryopsida</taxon>
        <taxon>Funariidae</taxon>
        <taxon>Funariales</taxon>
        <taxon>Funariaceae</taxon>
        <taxon>Physcomitrium</taxon>
    </lineage>
</organism>
<dbReference type="Proteomes" id="UP000006727">
    <property type="component" value="Chromosome 13"/>
</dbReference>
<dbReference type="PANTHER" id="PTHR11106">
    <property type="entry name" value="GANGLIOSIDE INDUCED DIFFERENTIATION ASSOCIATED PROTEIN 2-RELATED"/>
    <property type="match status" value="1"/>
</dbReference>
<gene>
    <name evidence="2" type="primary">LOC112290230</name>
</gene>
<dbReference type="Pfam" id="PF01661">
    <property type="entry name" value="Macro"/>
    <property type="match status" value="1"/>
</dbReference>
<evidence type="ECO:0000313" key="3">
    <source>
        <dbReference type="Proteomes" id="UP000006727"/>
    </source>
</evidence>
<dbReference type="CDD" id="cd02908">
    <property type="entry name" value="Macro_OAADPr_deacetylase"/>
    <property type="match status" value="1"/>
</dbReference>
<dbReference type="SUPFAM" id="SSF52949">
    <property type="entry name" value="Macro domain-like"/>
    <property type="match status" value="1"/>
</dbReference>
<dbReference type="SMART" id="SM00506">
    <property type="entry name" value="A1pp"/>
    <property type="match status" value="1"/>
</dbReference>
<reference evidence="2 3" key="2">
    <citation type="journal article" date="2018" name="Plant J.">
        <title>The Physcomitrella patens chromosome-scale assembly reveals moss genome structure and evolution.</title>
        <authorList>
            <person name="Lang D."/>
            <person name="Ullrich K.K."/>
            <person name="Murat F."/>
            <person name="Fuchs J."/>
            <person name="Jenkins J."/>
            <person name="Haas F.B."/>
            <person name="Piednoel M."/>
            <person name="Gundlach H."/>
            <person name="Van Bel M."/>
            <person name="Meyberg R."/>
            <person name="Vives C."/>
            <person name="Morata J."/>
            <person name="Symeonidi A."/>
            <person name="Hiss M."/>
            <person name="Muchero W."/>
            <person name="Kamisugi Y."/>
            <person name="Saleh O."/>
            <person name="Blanc G."/>
            <person name="Decker E.L."/>
            <person name="van Gessel N."/>
            <person name="Grimwood J."/>
            <person name="Hayes R.D."/>
            <person name="Graham S.W."/>
            <person name="Gunter L.E."/>
            <person name="McDaniel S.F."/>
            <person name="Hoernstein S.N.W."/>
            <person name="Larsson A."/>
            <person name="Li F.W."/>
            <person name="Perroud P.F."/>
            <person name="Phillips J."/>
            <person name="Ranjan P."/>
            <person name="Rokshar D.S."/>
            <person name="Rothfels C.J."/>
            <person name="Schneider L."/>
            <person name="Shu S."/>
            <person name="Stevenson D.W."/>
            <person name="Thummler F."/>
            <person name="Tillich M."/>
            <person name="Villarreal Aguilar J.C."/>
            <person name="Widiez T."/>
            <person name="Wong G.K."/>
            <person name="Wymore A."/>
            <person name="Zhang Y."/>
            <person name="Zimmer A.D."/>
            <person name="Quatrano R.S."/>
            <person name="Mayer K.F.X."/>
            <person name="Goodstein D."/>
            <person name="Casacuberta J.M."/>
            <person name="Vandepoele K."/>
            <person name="Reski R."/>
            <person name="Cuming A.C."/>
            <person name="Tuskan G.A."/>
            <person name="Maumus F."/>
            <person name="Salse J."/>
            <person name="Schmutz J."/>
            <person name="Rensing S.A."/>
        </authorList>
    </citation>
    <scope>NUCLEOTIDE SEQUENCE [LARGE SCALE GENOMIC DNA]</scope>
    <source>
        <strain evidence="2 3">cv. Gransden 2004</strain>
    </source>
</reference>
<dbReference type="AlphaFoldDB" id="A0A7I4AMG2"/>
<dbReference type="PANTHER" id="PTHR11106:SF27">
    <property type="entry name" value="MACRO DOMAIN-CONTAINING PROTEIN"/>
    <property type="match status" value="1"/>
</dbReference>
<dbReference type="Gene3D" id="3.40.220.10">
    <property type="entry name" value="Leucine Aminopeptidase, subunit E, domain 1"/>
    <property type="match status" value="1"/>
</dbReference>
<sequence>MSHLLKIWSLSVSPNALVDFGMSWVIQELMISFCAEDQAAFHSEKMEQKGKLDDGKQEIGSRSGERFRLTGSCALVLQRGDITKWHIDGKTDAIVNAANERMVGGGGVDGAIHAAAGKQLLEATKKIPISEGVRCPVGSAVLTPGFKLPVSKIIHTVGPIYYIEGNPASLLAKAHKESVRLATENGLKYIAFPAISCGVYGYPIEEAAEISIQSLRESAGELLEVHFVHFQAATYRAWLAEAKVKLEKLTDS</sequence>
<dbReference type="Gramene" id="Pp3c13_3890V3.2">
    <property type="protein sequence ID" value="Pp3c13_3890V3.2"/>
    <property type="gene ID" value="Pp3c13_3890"/>
</dbReference>
<dbReference type="InterPro" id="IPR043472">
    <property type="entry name" value="Macro_dom-like"/>
</dbReference>
<reference evidence="2" key="3">
    <citation type="submission" date="2020-12" db="UniProtKB">
        <authorList>
            <consortium name="EnsemblPlants"/>
        </authorList>
    </citation>
    <scope>IDENTIFICATION</scope>
</reference>
<dbReference type="PROSITE" id="PS51154">
    <property type="entry name" value="MACRO"/>
    <property type="match status" value="1"/>
</dbReference>
<proteinExistence type="predicted"/>
<evidence type="ECO:0000313" key="2">
    <source>
        <dbReference type="EnsemblPlants" id="Pp3c13_3890V3.2"/>
    </source>
</evidence>